<proteinExistence type="predicted"/>
<comment type="caution">
    <text evidence="3">The sequence shown here is derived from an EMBL/GenBank/DDBJ whole genome shotgun (WGS) entry which is preliminary data.</text>
</comment>
<protein>
    <submittedName>
        <fullName evidence="3">SlyX protein</fullName>
    </submittedName>
</protein>
<dbReference type="RefSeq" id="WP_101521152.1">
    <property type="nucleotide sequence ID" value="NZ_PKLZ01000007.1"/>
</dbReference>
<reference evidence="4" key="1">
    <citation type="submission" date="2017-11" db="EMBL/GenBank/DDBJ databases">
        <title>The draft genome sequence of Chromatocurvus sp. F02.</title>
        <authorList>
            <person name="Du Z.-J."/>
            <person name="Chang Y.-Q."/>
        </authorList>
    </citation>
    <scope>NUCLEOTIDE SEQUENCE [LARGE SCALE GENOMIC DNA]</scope>
    <source>
        <strain evidence="4">F02</strain>
    </source>
</reference>
<dbReference type="AlphaFoldDB" id="A0A2N5Y2Q9"/>
<dbReference type="EMBL" id="PKLZ01000007">
    <property type="protein sequence ID" value="PLW82684.1"/>
    <property type="molecule type" value="Genomic_DNA"/>
</dbReference>
<feature type="compositionally biased region" description="Basic and acidic residues" evidence="2">
    <location>
        <begin position="51"/>
        <end position="64"/>
    </location>
</feature>
<name>A0A2N5Y2Q9_9GAMM</name>
<dbReference type="Pfam" id="PF04102">
    <property type="entry name" value="SlyX"/>
    <property type="match status" value="1"/>
</dbReference>
<dbReference type="Proteomes" id="UP000234845">
    <property type="component" value="Unassembled WGS sequence"/>
</dbReference>
<feature type="region of interest" description="Disordered" evidence="2">
    <location>
        <begin position="51"/>
        <end position="74"/>
    </location>
</feature>
<gene>
    <name evidence="3" type="ORF">CWI75_08870</name>
</gene>
<accession>A0A2N5Y2Q9</accession>
<evidence type="ECO:0000256" key="2">
    <source>
        <dbReference type="SAM" id="MobiDB-lite"/>
    </source>
</evidence>
<evidence type="ECO:0000256" key="1">
    <source>
        <dbReference type="SAM" id="Coils"/>
    </source>
</evidence>
<keyword evidence="1" id="KW-0175">Coiled coil</keyword>
<feature type="coiled-coil region" evidence="1">
    <location>
        <begin position="10"/>
        <end position="51"/>
    </location>
</feature>
<evidence type="ECO:0000313" key="4">
    <source>
        <dbReference type="Proteomes" id="UP000234845"/>
    </source>
</evidence>
<dbReference type="InterPro" id="IPR007236">
    <property type="entry name" value="SlyX"/>
</dbReference>
<organism evidence="3 4">
    <name type="scientific">Kineobactrum sediminis</name>
    <dbReference type="NCBI Taxonomy" id="1905677"/>
    <lineage>
        <taxon>Bacteria</taxon>
        <taxon>Pseudomonadati</taxon>
        <taxon>Pseudomonadota</taxon>
        <taxon>Gammaproteobacteria</taxon>
        <taxon>Cellvibrionales</taxon>
        <taxon>Halieaceae</taxon>
        <taxon>Kineobactrum</taxon>
    </lineage>
</organism>
<keyword evidence="4" id="KW-1185">Reference proteome</keyword>
<evidence type="ECO:0000313" key="3">
    <source>
        <dbReference type="EMBL" id="PLW82684.1"/>
    </source>
</evidence>
<sequence>MKKKHLKLALDDLQSQFAFQEDVVQALQDAVAAQQRELLLFRRQLELLKQRQDEQGSQLDERPGDTGPELPPHY</sequence>